<reference evidence="4" key="1">
    <citation type="submission" date="2020-10" db="EMBL/GenBank/DDBJ databases">
        <authorList>
            <person name="Kadnikov V."/>
            <person name="Beletsky A.V."/>
            <person name="Mardanov A.V."/>
            <person name="Karnachuk O.V."/>
            <person name="Ravin N.V."/>
        </authorList>
    </citation>
    <scope>NUCLEOTIDE SEQUENCE</scope>
    <source>
        <strain evidence="4">Bu02</strain>
    </source>
</reference>
<evidence type="ECO:0000256" key="2">
    <source>
        <dbReference type="SAM" id="MobiDB-lite"/>
    </source>
</evidence>
<dbReference type="EMBL" id="CP062796">
    <property type="protein sequence ID" value="QUL98433.1"/>
    <property type="molecule type" value="Genomic_DNA"/>
</dbReference>
<organism evidence="4">
    <name type="scientific">Candidatus Fermentithermobacillus carboniphilus</name>
    <dbReference type="NCBI Taxonomy" id="3085328"/>
    <lineage>
        <taxon>Bacteria</taxon>
        <taxon>Bacillati</taxon>
        <taxon>Bacillota</taxon>
        <taxon>Candidatus Fermentithermobacillia</taxon>
        <taxon>Candidatus Fermentithermobacillales</taxon>
        <taxon>Candidatus Fermentithermobacillaceae</taxon>
        <taxon>Candidatus Fermentithermobacillus</taxon>
    </lineage>
</organism>
<feature type="region of interest" description="Disordered" evidence="2">
    <location>
        <begin position="113"/>
        <end position="133"/>
    </location>
</feature>
<name>A0AAT9LE72_9FIRM</name>
<accession>A0AAT9LE72</accession>
<reference evidence="4" key="2">
    <citation type="journal article" date="2023" name="Biology">
        <title>Prokaryotic Life Associated with Coal-Fire Gas Vents Revealed by Metagenomics.</title>
        <authorList>
            <person name="Kadnikov V.V."/>
            <person name="Mardanov A.V."/>
            <person name="Beletsky A.V."/>
            <person name="Karnachuk O.V."/>
            <person name="Ravin N.V."/>
        </authorList>
    </citation>
    <scope>NUCLEOTIDE SEQUENCE</scope>
    <source>
        <strain evidence="4">Bu02</strain>
    </source>
</reference>
<sequence>MGATQPVRVPGTGLSRAAGFLRLMFWAIAYILLVPVVVLTVLWGAVTYFPEPTKRLLGPVFEAIVPASSSNLETRVKEEVSRYFSQVETEVTRLKDNISALEERLSLVEKSVSAQGATSKEDQTGESPGSQGISASEVSRVIVEKSRVFTALAALTTARVEYLQGNKGSALREVRLAQAVLGSTSGLSGEIDDMLSRAATEVSKDSPSAQDWLSLVWHRIFQEVAEDKTAESKTAKTE</sequence>
<dbReference type="KEGG" id="fcz:IMF26_10555"/>
<keyword evidence="3" id="KW-0472">Membrane</keyword>
<feature type="transmembrane region" description="Helical" evidence="3">
    <location>
        <begin position="23"/>
        <end position="46"/>
    </location>
</feature>
<evidence type="ECO:0000256" key="3">
    <source>
        <dbReference type="SAM" id="Phobius"/>
    </source>
</evidence>
<keyword evidence="1" id="KW-0175">Coiled coil</keyword>
<gene>
    <name evidence="4" type="ORF">IMF26_10555</name>
</gene>
<keyword evidence="3" id="KW-0812">Transmembrane</keyword>
<feature type="coiled-coil region" evidence="1">
    <location>
        <begin position="84"/>
        <end position="111"/>
    </location>
</feature>
<protein>
    <submittedName>
        <fullName evidence="4">Uncharacterized protein</fullName>
    </submittedName>
</protein>
<dbReference type="AlphaFoldDB" id="A0AAT9LE72"/>
<keyword evidence="3" id="KW-1133">Transmembrane helix</keyword>
<evidence type="ECO:0000256" key="1">
    <source>
        <dbReference type="SAM" id="Coils"/>
    </source>
</evidence>
<proteinExistence type="predicted"/>
<evidence type="ECO:0000313" key="4">
    <source>
        <dbReference type="EMBL" id="QUL98433.1"/>
    </source>
</evidence>